<organism evidence="7 8">
    <name type="scientific">Phanerochaete sordida</name>
    <dbReference type="NCBI Taxonomy" id="48140"/>
    <lineage>
        <taxon>Eukaryota</taxon>
        <taxon>Fungi</taxon>
        <taxon>Dikarya</taxon>
        <taxon>Basidiomycota</taxon>
        <taxon>Agaricomycotina</taxon>
        <taxon>Agaricomycetes</taxon>
        <taxon>Polyporales</taxon>
        <taxon>Phanerochaetaceae</taxon>
        <taxon>Phanerochaete</taxon>
    </lineage>
</organism>
<comment type="caution">
    <text evidence="7">The sequence shown here is derived from an EMBL/GenBank/DDBJ whole genome shotgun (WGS) entry which is preliminary data.</text>
</comment>
<gene>
    <name evidence="7" type="ORF">PsYK624_109320</name>
</gene>
<dbReference type="InterPro" id="IPR051426">
    <property type="entry name" value="Peflin/Sorcin_CaBP"/>
</dbReference>
<evidence type="ECO:0000313" key="7">
    <source>
        <dbReference type="EMBL" id="GJE94760.1"/>
    </source>
</evidence>
<dbReference type="InterPro" id="IPR002048">
    <property type="entry name" value="EF_hand_dom"/>
</dbReference>
<dbReference type="OrthoDB" id="186625at2759"/>
<dbReference type="Pfam" id="PF13499">
    <property type="entry name" value="EF-hand_7"/>
    <property type="match status" value="1"/>
</dbReference>
<dbReference type="PROSITE" id="PS00018">
    <property type="entry name" value="EF_HAND_1"/>
    <property type="match status" value="2"/>
</dbReference>
<dbReference type="SMART" id="SM00054">
    <property type="entry name" value="EFh"/>
    <property type="match status" value="4"/>
</dbReference>
<keyword evidence="5" id="KW-0106">Calcium</keyword>
<keyword evidence="4" id="KW-0677">Repeat</keyword>
<dbReference type="PANTHER" id="PTHR46212">
    <property type="entry name" value="PEFLIN"/>
    <property type="match status" value="1"/>
</dbReference>
<dbReference type="GO" id="GO:0005737">
    <property type="term" value="C:cytoplasm"/>
    <property type="evidence" value="ECO:0007669"/>
    <property type="project" value="UniProtKB-SubCell"/>
</dbReference>
<keyword evidence="3" id="KW-0479">Metal-binding</keyword>
<keyword evidence="2" id="KW-0963">Cytoplasm</keyword>
<dbReference type="Gene3D" id="1.10.238.10">
    <property type="entry name" value="EF-hand"/>
    <property type="match status" value="1"/>
</dbReference>
<dbReference type="SUPFAM" id="SSF47473">
    <property type="entry name" value="EF-hand"/>
    <property type="match status" value="1"/>
</dbReference>
<evidence type="ECO:0000313" key="8">
    <source>
        <dbReference type="Proteomes" id="UP000703269"/>
    </source>
</evidence>
<evidence type="ECO:0000259" key="6">
    <source>
        <dbReference type="PROSITE" id="PS50222"/>
    </source>
</evidence>
<feature type="domain" description="EF-hand" evidence="6">
    <location>
        <begin position="69"/>
        <end position="104"/>
    </location>
</feature>
<dbReference type="PROSITE" id="PS50222">
    <property type="entry name" value="EF_HAND_2"/>
    <property type="match status" value="2"/>
</dbReference>
<dbReference type="InterPro" id="IPR011992">
    <property type="entry name" value="EF-hand-dom_pair"/>
</dbReference>
<accession>A0A9P3GGX0</accession>
<feature type="domain" description="EF-hand" evidence="6">
    <location>
        <begin position="136"/>
        <end position="171"/>
    </location>
</feature>
<keyword evidence="8" id="KW-1185">Reference proteome</keyword>
<evidence type="ECO:0000256" key="2">
    <source>
        <dbReference type="ARBA" id="ARBA00022490"/>
    </source>
</evidence>
<evidence type="ECO:0000256" key="1">
    <source>
        <dbReference type="ARBA" id="ARBA00004496"/>
    </source>
</evidence>
<evidence type="ECO:0000256" key="5">
    <source>
        <dbReference type="ARBA" id="ARBA00022837"/>
    </source>
</evidence>
<dbReference type="CDD" id="cd16180">
    <property type="entry name" value="EFh_PEF_Group_I"/>
    <property type="match status" value="1"/>
</dbReference>
<reference evidence="7 8" key="1">
    <citation type="submission" date="2021-08" db="EMBL/GenBank/DDBJ databases">
        <title>Draft Genome Sequence of Phanerochaete sordida strain YK-624.</title>
        <authorList>
            <person name="Mori T."/>
            <person name="Dohra H."/>
            <person name="Suzuki T."/>
            <person name="Kawagishi H."/>
            <person name="Hirai H."/>
        </authorList>
    </citation>
    <scope>NUCLEOTIDE SEQUENCE [LARGE SCALE GENOMIC DNA]</scope>
    <source>
        <strain evidence="7 8">YK-624</strain>
    </source>
</reference>
<protein>
    <submittedName>
        <fullName evidence="7">EF-hand domain-containing protein</fullName>
    </submittedName>
</protein>
<dbReference type="Proteomes" id="UP000703269">
    <property type="component" value="Unassembled WGS sequence"/>
</dbReference>
<dbReference type="AlphaFoldDB" id="A0A9P3GGX0"/>
<dbReference type="Pfam" id="PF13405">
    <property type="entry name" value="EF-hand_6"/>
    <property type="match status" value="1"/>
</dbReference>
<dbReference type="EMBL" id="BPQB01000042">
    <property type="protein sequence ID" value="GJE94760.1"/>
    <property type="molecule type" value="Genomic_DNA"/>
</dbReference>
<comment type="subcellular location">
    <subcellularLocation>
        <location evidence="1">Cytoplasm</location>
    </subcellularLocation>
</comment>
<evidence type="ECO:0000256" key="4">
    <source>
        <dbReference type="ARBA" id="ARBA00022737"/>
    </source>
</evidence>
<dbReference type="InterPro" id="IPR018247">
    <property type="entry name" value="EF_Hand_1_Ca_BS"/>
</dbReference>
<dbReference type="GO" id="GO:0005509">
    <property type="term" value="F:calcium ion binding"/>
    <property type="evidence" value="ECO:0007669"/>
    <property type="project" value="InterPro"/>
</dbReference>
<dbReference type="GO" id="GO:0048306">
    <property type="term" value="F:calcium-dependent protein binding"/>
    <property type="evidence" value="ECO:0007669"/>
    <property type="project" value="UniProtKB-ARBA"/>
</dbReference>
<proteinExistence type="predicted"/>
<name>A0A9P3GGX0_9APHY</name>
<dbReference type="PANTHER" id="PTHR46212:SF3">
    <property type="entry name" value="GH27120P"/>
    <property type="match status" value="1"/>
</dbReference>
<evidence type="ECO:0000256" key="3">
    <source>
        <dbReference type="ARBA" id="ARBA00022723"/>
    </source>
</evidence>
<sequence length="247" mass="26127">MAYNQGYGGGGPGYGGGAPGYGGGYGGGQGYGGGAGGGYGAAPPYGGGPGGPGAPGGFAAAPPAGPPAGADPQLWNWFTAVDSDRSGHISAHELQRALINGDWSPFDLDTVKLLMTIFDTDRSGTIGFNEFAGLWKYIKDWQNVFRHFDRDRSGSIDRGELQQALTQFGYNLSPPLMNLLEKKYDVQQATAPSMPGSAPPGISFDRFVRACVVIKTLTESFQRLDTDRDGWVQINYDQFMQTVLSAP</sequence>